<proteinExistence type="inferred from homology"/>
<dbReference type="GO" id="GO:0016757">
    <property type="term" value="F:glycosyltransferase activity"/>
    <property type="evidence" value="ECO:0007669"/>
    <property type="project" value="UniProtKB-KW"/>
</dbReference>
<dbReference type="GO" id="GO:0140096">
    <property type="term" value="F:catalytic activity, acting on a protein"/>
    <property type="evidence" value="ECO:0007669"/>
    <property type="project" value="UniProtKB-ARBA"/>
</dbReference>
<dbReference type="PANTHER" id="PTHR43707:SF1">
    <property type="entry name" value="HISTIDINE--TRNA LIGASE, MITOCHONDRIAL-RELATED"/>
    <property type="match status" value="1"/>
</dbReference>
<comment type="function">
    <text evidence="9 10">Required for the first step of histidine biosynthesis. May allow the feedback regulation of ATP phosphoribosyltransferase activity by histidine.</text>
</comment>
<dbReference type="GO" id="GO:0000105">
    <property type="term" value="P:L-histidine biosynthetic process"/>
    <property type="evidence" value="ECO:0007669"/>
    <property type="project" value="UniProtKB-UniRule"/>
</dbReference>
<dbReference type="Proteomes" id="UP000568839">
    <property type="component" value="Unassembled WGS sequence"/>
</dbReference>
<dbReference type="NCBIfam" id="TIGR00443">
    <property type="entry name" value="hisZ_biosyn_reg"/>
    <property type="match status" value="1"/>
</dbReference>
<keyword evidence="7 10" id="KW-0028">Amino-acid biosynthesis</keyword>
<feature type="binding site" evidence="11">
    <location>
        <position position="111"/>
    </location>
    <ligand>
        <name>L-histidine</name>
        <dbReference type="ChEBI" id="CHEBI:57595"/>
    </ligand>
</feature>
<dbReference type="SUPFAM" id="SSF55681">
    <property type="entry name" value="Class II aaRS and biotin synthetases"/>
    <property type="match status" value="1"/>
</dbReference>
<dbReference type="Pfam" id="PF21996">
    <property type="entry name" value="HisZ-like"/>
    <property type="match status" value="1"/>
</dbReference>
<evidence type="ECO:0000256" key="6">
    <source>
        <dbReference type="ARBA" id="ARBA00022490"/>
    </source>
</evidence>
<evidence type="ECO:0000256" key="4">
    <source>
        <dbReference type="ARBA" id="ARBA00011496"/>
    </source>
</evidence>
<evidence type="ECO:0000256" key="8">
    <source>
        <dbReference type="ARBA" id="ARBA00023102"/>
    </source>
</evidence>
<accession>A0A841PNJ4</accession>
<dbReference type="GO" id="GO:0004821">
    <property type="term" value="F:histidine-tRNA ligase activity"/>
    <property type="evidence" value="ECO:0007669"/>
    <property type="project" value="InterPro"/>
</dbReference>
<keyword evidence="6 10" id="KW-0963">Cytoplasm</keyword>
<keyword evidence="13" id="KW-0808">Transferase</keyword>
<comment type="similarity">
    <text evidence="3 10">Belongs to the class-II aminoacyl-tRNA synthetase family. HisZ subfamily.</text>
</comment>
<evidence type="ECO:0000256" key="2">
    <source>
        <dbReference type="ARBA" id="ARBA00004667"/>
    </source>
</evidence>
<feature type="binding site" evidence="11">
    <location>
        <position position="125"/>
    </location>
    <ligand>
        <name>L-histidine</name>
        <dbReference type="ChEBI" id="CHEBI:57595"/>
    </ligand>
</feature>
<dbReference type="PROSITE" id="PS50862">
    <property type="entry name" value="AA_TRNA_LIGASE_II"/>
    <property type="match status" value="1"/>
</dbReference>
<dbReference type="InterPro" id="IPR053846">
    <property type="entry name" value="HisZ-C"/>
</dbReference>
<evidence type="ECO:0000256" key="1">
    <source>
        <dbReference type="ARBA" id="ARBA00004496"/>
    </source>
</evidence>
<dbReference type="PANTHER" id="PTHR43707">
    <property type="entry name" value="HISTIDYL-TRNA SYNTHETASE"/>
    <property type="match status" value="1"/>
</dbReference>
<dbReference type="Gene3D" id="3.40.50.12590">
    <property type="match status" value="1"/>
</dbReference>
<dbReference type="Pfam" id="PF13393">
    <property type="entry name" value="tRNA-synt_His"/>
    <property type="match status" value="1"/>
</dbReference>
<gene>
    <name evidence="10" type="primary">hisZ</name>
    <name evidence="13" type="ORF">HNR44_002323</name>
</gene>
<keyword evidence="13" id="KW-0328">Glycosyltransferase</keyword>
<feature type="binding site" evidence="11">
    <location>
        <begin position="274"/>
        <end position="275"/>
    </location>
    <ligand>
        <name>L-histidine</name>
        <dbReference type="ChEBI" id="CHEBI:57595"/>
    </ligand>
</feature>
<dbReference type="Gene3D" id="3.30.930.10">
    <property type="entry name" value="Bira Bifunctional Protein, Domain 2"/>
    <property type="match status" value="1"/>
</dbReference>
<comment type="subcellular location">
    <subcellularLocation>
        <location evidence="1 10">Cytoplasm</location>
    </subcellularLocation>
</comment>
<comment type="subunit">
    <text evidence="4 10">Heteromultimer composed of HisG and HisZ subunits.</text>
</comment>
<dbReference type="PIRSF" id="PIRSF001549">
    <property type="entry name" value="His-tRNA_synth"/>
    <property type="match status" value="1"/>
</dbReference>
<feature type="binding site" evidence="11">
    <location>
        <position position="129"/>
    </location>
    <ligand>
        <name>L-histidine</name>
        <dbReference type="ChEBI" id="CHEBI:57595"/>
    </ligand>
</feature>
<dbReference type="NCBIfam" id="NF008941">
    <property type="entry name" value="PRK12292.2-4"/>
    <property type="match status" value="1"/>
</dbReference>
<dbReference type="RefSeq" id="WP_184404394.1">
    <property type="nucleotide sequence ID" value="NZ_JACHHJ010000003.1"/>
</dbReference>
<evidence type="ECO:0000256" key="10">
    <source>
        <dbReference type="HAMAP-Rule" id="MF_00125"/>
    </source>
</evidence>
<evidence type="ECO:0000256" key="11">
    <source>
        <dbReference type="PIRSR" id="PIRSR001549-1"/>
    </source>
</evidence>
<dbReference type="InterPro" id="IPR004517">
    <property type="entry name" value="HisZ"/>
</dbReference>
<keyword evidence="8 10" id="KW-0368">Histidine biosynthesis</keyword>
<dbReference type="GO" id="GO:0006427">
    <property type="term" value="P:histidyl-tRNA aminoacylation"/>
    <property type="evidence" value="ECO:0007669"/>
    <property type="project" value="InterPro"/>
</dbReference>
<sequence>MSLPLMFEKPLGMIDTLPALYERTGEVRRDIECEVKSWGYRPIQTPSLEYYDTVGEASAILDQQLFKLMDREGQTLVLRPDMTAPIARVVSSSMQDEPLPIRLSYCSSLFRAQQREGGRRSEFEQFGVELVGDSTINGDAEVIALLQSSLRASGLSNFRLAVGHIGFMNALFAEIVADEAIANELKRYLYEKNYVGYRQYVERLDLTTSDKTRLNRVHQLRGSIEVLNRAKEIAHTREAHEAIAEIEALWKVLETIGVSEYMQVDLNLVMHIDYYTGVVFEGYGGSLGFPLASGGRYDELLGKFGRPASATGFGIRLDRLIEAVNHLEGERKANPVLVLFCKEQQQEAMREAHRRRKQGEAVVLQNIAGIPDVDAYIKRYSEVVSFLDTGSRREKEDE</sequence>
<evidence type="ECO:0000256" key="7">
    <source>
        <dbReference type="ARBA" id="ARBA00022605"/>
    </source>
</evidence>
<dbReference type="InterPro" id="IPR006195">
    <property type="entry name" value="aa-tRNA-synth_II"/>
</dbReference>
<feature type="binding site" evidence="11">
    <location>
        <begin position="81"/>
        <end position="83"/>
    </location>
    <ligand>
        <name>L-histidine</name>
        <dbReference type="ChEBI" id="CHEBI:57595"/>
    </ligand>
</feature>
<comment type="pathway">
    <text evidence="2 10">Amino-acid biosynthesis; L-histidine biosynthesis; L-histidine from 5-phospho-alpha-D-ribose 1-diphosphate: step 1/9.</text>
</comment>
<dbReference type="EMBL" id="JACHHJ010000003">
    <property type="protein sequence ID" value="MBB6450340.1"/>
    <property type="molecule type" value="Genomic_DNA"/>
</dbReference>
<keyword evidence="14" id="KW-1185">Reference proteome</keyword>
<dbReference type="InterPro" id="IPR045864">
    <property type="entry name" value="aa-tRNA-synth_II/BPL/LPL"/>
</dbReference>
<comment type="caution">
    <text evidence="13">The sequence shown here is derived from an EMBL/GenBank/DDBJ whole genome shotgun (WGS) entry which is preliminary data.</text>
</comment>
<dbReference type="InterPro" id="IPR041715">
    <property type="entry name" value="HisRS-like_core"/>
</dbReference>
<evidence type="ECO:0000256" key="9">
    <source>
        <dbReference type="ARBA" id="ARBA00025246"/>
    </source>
</evidence>
<comment type="miscellaneous">
    <text evidence="10">This function is generally fulfilled by the C-terminal part of HisG, which is missing in some bacteria such as this one.</text>
</comment>
<protein>
    <recommendedName>
        <fullName evidence="5 10">ATP phosphoribosyltransferase regulatory subunit</fullName>
    </recommendedName>
</protein>
<dbReference type="GO" id="GO:0005737">
    <property type="term" value="C:cytoplasm"/>
    <property type="evidence" value="ECO:0007669"/>
    <property type="project" value="UniProtKB-SubCell"/>
</dbReference>
<organism evidence="13 14">
    <name type="scientific">Geomicrobium halophilum</name>
    <dbReference type="NCBI Taxonomy" id="549000"/>
    <lineage>
        <taxon>Bacteria</taxon>
        <taxon>Bacillati</taxon>
        <taxon>Bacillota</taxon>
        <taxon>Bacilli</taxon>
        <taxon>Bacillales</taxon>
        <taxon>Geomicrobium</taxon>
    </lineage>
</organism>
<dbReference type="CDD" id="cd00773">
    <property type="entry name" value="HisRS-like_core"/>
    <property type="match status" value="1"/>
</dbReference>
<name>A0A841PNJ4_9BACL</name>
<dbReference type="HAMAP" id="MF_00125">
    <property type="entry name" value="HisZ"/>
    <property type="match status" value="1"/>
</dbReference>
<evidence type="ECO:0000313" key="13">
    <source>
        <dbReference type="EMBL" id="MBB6450340.1"/>
    </source>
</evidence>
<dbReference type="UniPathway" id="UPA00031">
    <property type="reaction ID" value="UER00006"/>
</dbReference>
<evidence type="ECO:0000256" key="3">
    <source>
        <dbReference type="ARBA" id="ARBA00005539"/>
    </source>
</evidence>
<evidence type="ECO:0000313" key="14">
    <source>
        <dbReference type="Proteomes" id="UP000568839"/>
    </source>
</evidence>
<reference evidence="13 14" key="1">
    <citation type="submission" date="2020-08" db="EMBL/GenBank/DDBJ databases">
        <title>Genomic Encyclopedia of Type Strains, Phase IV (KMG-IV): sequencing the most valuable type-strain genomes for metagenomic binning, comparative biology and taxonomic classification.</title>
        <authorList>
            <person name="Goeker M."/>
        </authorList>
    </citation>
    <scope>NUCLEOTIDE SEQUENCE [LARGE SCALE GENOMIC DNA]</scope>
    <source>
        <strain evidence="13 14">DSM 21769</strain>
    </source>
</reference>
<evidence type="ECO:0000259" key="12">
    <source>
        <dbReference type="PROSITE" id="PS50862"/>
    </source>
</evidence>
<dbReference type="AlphaFoldDB" id="A0A841PNJ4"/>
<feature type="domain" description="Aminoacyl-transfer RNA synthetases class-II family profile" evidence="12">
    <location>
        <begin position="27"/>
        <end position="335"/>
    </location>
</feature>
<dbReference type="InterPro" id="IPR004516">
    <property type="entry name" value="HisRS/HisZ"/>
</dbReference>
<evidence type="ECO:0000256" key="5">
    <source>
        <dbReference type="ARBA" id="ARBA00020397"/>
    </source>
</evidence>